<dbReference type="Pfam" id="PF12833">
    <property type="entry name" value="HTH_18"/>
    <property type="match status" value="1"/>
</dbReference>
<dbReference type="GO" id="GO:0003700">
    <property type="term" value="F:DNA-binding transcription factor activity"/>
    <property type="evidence" value="ECO:0007669"/>
    <property type="project" value="InterPro"/>
</dbReference>
<sequence length="298" mass="34759">MGESIIIDSVSTYNKLRGAETLHPMISVLDYENLKMIENVTYKFELYAVFFKETICGDIKYGKQIYDYQEESLVFVAPNQNLTVGSYKNNLKPKGKVLLFHPDFIRGTALGKKIYDYTFFHYETNEALHLSERESNVIVDLFNKINFELHQNIDKYSKTIIVDTLQLILNYSERFYDRQFITRTNVSTDIVQKFEQILNAYLISKKPQYFGLPSVTFCANELNLSANYFGDLIKKELGTTAQEYIQSKIIEVAKTKIFDSEKSISQVAYELGFKYPQHFNRLFKQKVGITPNEYRNLN</sequence>
<keyword evidence="3" id="KW-0804">Transcription</keyword>
<dbReference type="PROSITE" id="PS01124">
    <property type="entry name" value="HTH_ARAC_FAMILY_2"/>
    <property type="match status" value="1"/>
</dbReference>
<evidence type="ECO:0000256" key="2">
    <source>
        <dbReference type="ARBA" id="ARBA00023125"/>
    </source>
</evidence>
<name>A0A1D8PBT7_9FLAO</name>
<accession>A0A1D8PBT7</accession>
<dbReference type="Proteomes" id="UP000176050">
    <property type="component" value="Chromosome"/>
</dbReference>
<dbReference type="InterPro" id="IPR020449">
    <property type="entry name" value="Tscrpt_reg_AraC-type_HTH"/>
</dbReference>
<dbReference type="SMART" id="SM00342">
    <property type="entry name" value="HTH_ARAC"/>
    <property type="match status" value="1"/>
</dbReference>
<dbReference type="PANTHER" id="PTHR43280">
    <property type="entry name" value="ARAC-FAMILY TRANSCRIPTIONAL REGULATOR"/>
    <property type="match status" value="1"/>
</dbReference>
<dbReference type="KEGG" id="lul:LPB138_08630"/>
<keyword evidence="1" id="KW-0805">Transcription regulation</keyword>
<reference evidence="5 6" key="1">
    <citation type="submission" date="2016-10" db="EMBL/GenBank/DDBJ databases">
        <title>Lutibacter sp. LPB0138, isolated from marine gastropod.</title>
        <authorList>
            <person name="Kim E."/>
            <person name="Yi H."/>
        </authorList>
    </citation>
    <scope>NUCLEOTIDE SEQUENCE [LARGE SCALE GENOMIC DNA]</scope>
    <source>
        <strain evidence="5 6">LPB0138</strain>
    </source>
</reference>
<keyword evidence="2" id="KW-0238">DNA-binding</keyword>
<dbReference type="PANTHER" id="PTHR43280:SF32">
    <property type="entry name" value="TRANSCRIPTIONAL REGULATORY PROTEIN"/>
    <property type="match status" value="1"/>
</dbReference>
<evidence type="ECO:0000259" key="4">
    <source>
        <dbReference type="PROSITE" id="PS01124"/>
    </source>
</evidence>
<evidence type="ECO:0000256" key="3">
    <source>
        <dbReference type="ARBA" id="ARBA00023163"/>
    </source>
</evidence>
<keyword evidence="6" id="KW-1185">Reference proteome</keyword>
<dbReference type="STRING" id="1850246.LPB138_08630"/>
<dbReference type="InterPro" id="IPR009057">
    <property type="entry name" value="Homeodomain-like_sf"/>
</dbReference>
<evidence type="ECO:0000256" key="1">
    <source>
        <dbReference type="ARBA" id="ARBA00023015"/>
    </source>
</evidence>
<dbReference type="GO" id="GO:0043565">
    <property type="term" value="F:sequence-specific DNA binding"/>
    <property type="evidence" value="ECO:0007669"/>
    <property type="project" value="InterPro"/>
</dbReference>
<evidence type="ECO:0000313" key="5">
    <source>
        <dbReference type="EMBL" id="AOW22057.1"/>
    </source>
</evidence>
<protein>
    <submittedName>
        <fullName evidence="5">AraC family transcriptional regulator</fullName>
    </submittedName>
</protein>
<feature type="domain" description="HTH araC/xylS-type" evidence="4">
    <location>
        <begin position="192"/>
        <end position="297"/>
    </location>
</feature>
<organism evidence="5 6">
    <name type="scientific">Urechidicola croceus</name>
    <dbReference type="NCBI Taxonomy" id="1850246"/>
    <lineage>
        <taxon>Bacteria</taxon>
        <taxon>Pseudomonadati</taxon>
        <taxon>Bacteroidota</taxon>
        <taxon>Flavobacteriia</taxon>
        <taxon>Flavobacteriales</taxon>
        <taxon>Flavobacteriaceae</taxon>
        <taxon>Urechidicola</taxon>
    </lineage>
</organism>
<dbReference type="AlphaFoldDB" id="A0A1D8PBT7"/>
<dbReference type="InterPro" id="IPR018060">
    <property type="entry name" value="HTH_AraC"/>
</dbReference>
<proteinExistence type="predicted"/>
<dbReference type="PRINTS" id="PR00032">
    <property type="entry name" value="HTHARAC"/>
</dbReference>
<dbReference type="SUPFAM" id="SSF46689">
    <property type="entry name" value="Homeodomain-like"/>
    <property type="match status" value="1"/>
</dbReference>
<evidence type="ECO:0000313" key="6">
    <source>
        <dbReference type="Proteomes" id="UP000176050"/>
    </source>
</evidence>
<dbReference type="EMBL" id="CP017478">
    <property type="protein sequence ID" value="AOW22057.1"/>
    <property type="molecule type" value="Genomic_DNA"/>
</dbReference>
<gene>
    <name evidence="5" type="ORF">LPB138_08630</name>
</gene>
<dbReference type="OrthoDB" id="2600165at2"/>
<dbReference type="Gene3D" id="1.10.10.60">
    <property type="entry name" value="Homeodomain-like"/>
    <property type="match status" value="2"/>
</dbReference>